<dbReference type="Proteomes" id="UP001197247">
    <property type="component" value="Unassembled WGS sequence"/>
</dbReference>
<feature type="transmembrane region" description="Helical" evidence="6">
    <location>
        <begin position="6"/>
        <end position="26"/>
    </location>
</feature>
<feature type="transmembrane region" description="Helical" evidence="6">
    <location>
        <begin position="489"/>
        <end position="511"/>
    </location>
</feature>
<reference evidence="7 8" key="1">
    <citation type="submission" date="2021-05" db="EMBL/GenBank/DDBJ databases">
        <title>Kineosporia and Streptomyces sp. nov. two new marine actinobacteria isolated from Coral.</title>
        <authorList>
            <person name="Buangrab K."/>
            <person name="Sutthacheep M."/>
            <person name="Yeemin T."/>
            <person name="Harunari E."/>
            <person name="Igarashi Y."/>
            <person name="Kanchanasin P."/>
            <person name="Tanasupawat S."/>
            <person name="Phongsopitanun W."/>
        </authorList>
    </citation>
    <scope>NUCLEOTIDE SEQUENCE [LARGE SCALE GENOMIC DNA]</scope>
    <source>
        <strain evidence="7 8">J2-2</strain>
    </source>
</reference>
<keyword evidence="5 6" id="KW-0472">Membrane</keyword>
<feature type="transmembrane region" description="Helical" evidence="6">
    <location>
        <begin position="180"/>
        <end position="200"/>
    </location>
</feature>
<dbReference type="PANTHER" id="PTHR31632">
    <property type="entry name" value="IRON TRANSPORTER FTH1"/>
    <property type="match status" value="1"/>
</dbReference>
<keyword evidence="4 6" id="KW-1133">Transmembrane helix</keyword>
<feature type="transmembrane region" description="Helical" evidence="6">
    <location>
        <begin position="275"/>
        <end position="296"/>
    </location>
</feature>
<comment type="subcellular location">
    <subcellularLocation>
        <location evidence="1">Membrane</location>
        <topology evidence="1">Multi-pass membrane protein</topology>
    </subcellularLocation>
</comment>
<protein>
    <submittedName>
        <fullName evidence="7">FTR1 family protein</fullName>
    </submittedName>
</protein>
<feature type="transmembrane region" description="Helical" evidence="6">
    <location>
        <begin position="243"/>
        <end position="263"/>
    </location>
</feature>
<proteinExistence type="inferred from homology"/>
<evidence type="ECO:0000256" key="2">
    <source>
        <dbReference type="ARBA" id="ARBA00008333"/>
    </source>
</evidence>
<feature type="transmembrane region" description="Helical" evidence="6">
    <location>
        <begin position="71"/>
        <end position="89"/>
    </location>
</feature>
<keyword evidence="8" id="KW-1185">Reference proteome</keyword>
<comment type="similarity">
    <text evidence="2">Belongs to the oxidase-dependent Fe transporter (OFeT) (TC 9.A.10.1) family.</text>
</comment>
<dbReference type="Pfam" id="PF03239">
    <property type="entry name" value="FTR1"/>
    <property type="match status" value="1"/>
</dbReference>
<comment type="caution">
    <text evidence="7">The sequence shown here is derived from an EMBL/GenBank/DDBJ whole genome shotgun (WGS) entry which is preliminary data.</text>
</comment>
<sequence length="527" mass="54733">MLPTFVIGLREGLEAALIVGIVAAFLTQRGRRDLLRWVYLGVATAVLLCVAAGIALELVSRELPQRRQEGLETVIGVFAVAMVSYMVVWMRRHSRDLKGDLEGAAGAALAQGSGWALVAMAFLAVIREGLETVVFLLAAFNESGSGRSAWIGALLGIVVSIVLGWAVFRGGIRLNLSRFFRITGVVLVLVAAGLVVSALHTAHEAGWVNWGQQSTLDLTAIVRPGSVQSSILTGMLGLQPRPVLVELAAWLVYLVPMLVYVAWPPNRVPGRATQIRLAAALAVTSAVAAVALLVLLPARPASRPVTTSGELSAQHLSGNRFQVAVPSGTSIGDTSDLSAARTLLPSATSTLTLEPGARTTRDGVTVQTFSEKDDEVPLTGPAELSYADLATANGGRLPLGVRGAGESGDGSVPVTYSATGELTLTVAADTGRVVDLVWSQGLTLTTTSSIGSVPVTAGTTTSRFDDADVAAALTAARSDTADREHRHTMTVTAVLLGLLAAAGALTASALATTRRRVAPVPEPEPAG</sequence>
<gene>
    <name evidence="7" type="ORF">KIH74_30040</name>
</gene>
<feature type="transmembrane region" description="Helical" evidence="6">
    <location>
        <begin position="149"/>
        <end position="168"/>
    </location>
</feature>
<dbReference type="PANTHER" id="PTHR31632:SF2">
    <property type="entry name" value="PLASMA MEMBRANE IRON PERMEASE"/>
    <property type="match status" value="1"/>
</dbReference>
<evidence type="ECO:0000256" key="6">
    <source>
        <dbReference type="SAM" id="Phobius"/>
    </source>
</evidence>
<evidence type="ECO:0000313" key="7">
    <source>
        <dbReference type="EMBL" id="MBT0773223.1"/>
    </source>
</evidence>
<evidence type="ECO:0000256" key="5">
    <source>
        <dbReference type="ARBA" id="ARBA00023136"/>
    </source>
</evidence>
<dbReference type="EMBL" id="JAHBAY010000016">
    <property type="protein sequence ID" value="MBT0773223.1"/>
    <property type="molecule type" value="Genomic_DNA"/>
</dbReference>
<dbReference type="NCBIfam" id="NF041756">
    <property type="entry name" value="EfeU"/>
    <property type="match status" value="1"/>
</dbReference>
<evidence type="ECO:0000256" key="4">
    <source>
        <dbReference type="ARBA" id="ARBA00022989"/>
    </source>
</evidence>
<name>A0ABS5TQ30_9ACTN</name>
<feature type="transmembrane region" description="Helical" evidence="6">
    <location>
        <begin position="101"/>
        <end position="126"/>
    </location>
</feature>
<keyword evidence="3 6" id="KW-0812">Transmembrane</keyword>
<evidence type="ECO:0000256" key="3">
    <source>
        <dbReference type="ARBA" id="ARBA00022692"/>
    </source>
</evidence>
<evidence type="ECO:0000313" key="8">
    <source>
        <dbReference type="Proteomes" id="UP001197247"/>
    </source>
</evidence>
<dbReference type="InterPro" id="IPR004923">
    <property type="entry name" value="FTR1/Fip1/EfeU"/>
</dbReference>
<accession>A0ABS5TQ30</accession>
<dbReference type="RefSeq" id="WP_214159764.1">
    <property type="nucleotide sequence ID" value="NZ_JAHBAY010000016.1"/>
</dbReference>
<organism evidence="7 8">
    <name type="scientific">Kineosporia corallincola</name>
    <dbReference type="NCBI Taxonomy" id="2835133"/>
    <lineage>
        <taxon>Bacteria</taxon>
        <taxon>Bacillati</taxon>
        <taxon>Actinomycetota</taxon>
        <taxon>Actinomycetes</taxon>
        <taxon>Kineosporiales</taxon>
        <taxon>Kineosporiaceae</taxon>
        <taxon>Kineosporia</taxon>
    </lineage>
</organism>
<evidence type="ECO:0000256" key="1">
    <source>
        <dbReference type="ARBA" id="ARBA00004141"/>
    </source>
</evidence>
<feature type="transmembrane region" description="Helical" evidence="6">
    <location>
        <begin position="38"/>
        <end position="59"/>
    </location>
</feature>